<dbReference type="SMART" id="SM00034">
    <property type="entry name" value="CLECT"/>
    <property type="match status" value="1"/>
</dbReference>
<accession>A0A3Q2PS15</accession>
<dbReference type="GeneTree" id="ENSGT01110000267425"/>
<proteinExistence type="predicted"/>
<feature type="domain" description="C-type lectin" evidence="2">
    <location>
        <begin position="47"/>
        <end position="153"/>
    </location>
</feature>
<dbReference type="PANTHER" id="PTHR45784:SF3">
    <property type="entry name" value="C-TYPE LECTIN DOMAIN FAMILY 4 MEMBER K-LIKE-RELATED"/>
    <property type="match status" value="1"/>
</dbReference>
<evidence type="ECO:0000259" key="2">
    <source>
        <dbReference type="PROSITE" id="PS50041"/>
    </source>
</evidence>
<dbReference type="Proteomes" id="UP000265000">
    <property type="component" value="Unplaced"/>
</dbReference>
<dbReference type="InterPro" id="IPR016186">
    <property type="entry name" value="C-type_lectin-like/link_sf"/>
</dbReference>
<organism evidence="3 4">
    <name type="scientific">Fundulus heteroclitus</name>
    <name type="common">Killifish</name>
    <name type="synonym">Mummichog</name>
    <dbReference type="NCBI Taxonomy" id="8078"/>
    <lineage>
        <taxon>Eukaryota</taxon>
        <taxon>Metazoa</taxon>
        <taxon>Chordata</taxon>
        <taxon>Craniata</taxon>
        <taxon>Vertebrata</taxon>
        <taxon>Euteleostomi</taxon>
        <taxon>Actinopterygii</taxon>
        <taxon>Neopterygii</taxon>
        <taxon>Teleostei</taxon>
        <taxon>Neoteleostei</taxon>
        <taxon>Acanthomorphata</taxon>
        <taxon>Ovalentaria</taxon>
        <taxon>Atherinomorphae</taxon>
        <taxon>Cyprinodontiformes</taxon>
        <taxon>Fundulidae</taxon>
        <taxon>Fundulus</taxon>
    </lineage>
</organism>
<evidence type="ECO:0000256" key="1">
    <source>
        <dbReference type="ARBA" id="ARBA00023157"/>
    </source>
</evidence>
<protein>
    <recommendedName>
        <fullName evidence="2">C-type lectin domain-containing protein</fullName>
    </recommendedName>
</protein>
<dbReference type="PROSITE" id="PS00615">
    <property type="entry name" value="C_TYPE_LECTIN_1"/>
    <property type="match status" value="1"/>
</dbReference>
<dbReference type="PANTHER" id="PTHR45784">
    <property type="entry name" value="C-TYPE LECTIN DOMAIN FAMILY 20 MEMBER A-RELATED"/>
    <property type="match status" value="1"/>
</dbReference>
<evidence type="ECO:0000313" key="3">
    <source>
        <dbReference type="Ensembl" id="ENSFHEP00000016518.1"/>
    </source>
</evidence>
<dbReference type="InterPro" id="IPR018378">
    <property type="entry name" value="C-type_lectin_CS"/>
</dbReference>
<name>A0A3Q2PS15_FUNHE</name>
<dbReference type="InterPro" id="IPR001304">
    <property type="entry name" value="C-type_lectin-like"/>
</dbReference>
<evidence type="ECO:0000313" key="4">
    <source>
        <dbReference type="Proteomes" id="UP000265000"/>
    </source>
</evidence>
<keyword evidence="4" id="KW-1185">Reference proteome</keyword>
<reference evidence="3" key="1">
    <citation type="submission" date="2025-08" db="UniProtKB">
        <authorList>
            <consortium name="Ensembl"/>
        </authorList>
    </citation>
    <scope>IDENTIFICATION</scope>
</reference>
<sequence>CGNFMFISQVITLVPDSVVVITHRAVFRLSGLLAVVDLQSDQTIQQFRYVGLMKNWNDAQAYCRERSTYTDLSSIRSYADNYAMYVILWGLPYGSSSWIGLHRSDWVWSDGSISSYTALGLQRSPEQANCVMVDGSGTWVSRPCSESYGFLCSTGEFSFSFPAGCSPAELIRCFWVSLQTSYLP</sequence>
<dbReference type="PROSITE" id="PS50041">
    <property type="entry name" value="C_TYPE_LECTIN_2"/>
    <property type="match status" value="1"/>
</dbReference>
<dbReference type="Pfam" id="PF00059">
    <property type="entry name" value="Lectin_C"/>
    <property type="match status" value="1"/>
</dbReference>
<dbReference type="AlphaFoldDB" id="A0A3Q2PS15"/>
<dbReference type="STRING" id="8078.ENSFHEP00000016518"/>
<dbReference type="Gene3D" id="3.10.100.10">
    <property type="entry name" value="Mannose-Binding Protein A, subunit A"/>
    <property type="match status" value="1"/>
</dbReference>
<dbReference type="Ensembl" id="ENSFHET00000024938.1">
    <property type="protein sequence ID" value="ENSFHEP00000016518.1"/>
    <property type="gene ID" value="ENSFHEG00000018224.1"/>
</dbReference>
<keyword evidence="1" id="KW-1015">Disulfide bond</keyword>
<dbReference type="InterPro" id="IPR016187">
    <property type="entry name" value="CTDL_fold"/>
</dbReference>
<reference evidence="3" key="2">
    <citation type="submission" date="2025-09" db="UniProtKB">
        <authorList>
            <consortium name="Ensembl"/>
        </authorList>
    </citation>
    <scope>IDENTIFICATION</scope>
</reference>
<dbReference type="SUPFAM" id="SSF56436">
    <property type="entry name" value="C-type lectin-like"/>
    <property type="match status" value="1"/>
</dbReference>